<protein>
    <recommendedName>
        <fullName evidence="4">Thyrotropin-releasing hormone receptor</fullName>
    </recommendedName>
    <alternativeName>
        <fullName evidence="11">Thyroliberin receptor</fullName>
    </alternativeName>
</protein>
<evidence type="ECO:0000256" key="4">
    <source>
        <dbReference type="ARBA" id="ARBA00018873"/>
    </source>
</evidence>
<evidence type="ECO:0000256" key="9">
    <source>
        <dbReference type="ARBA" id="ARBA00023170"/>
    </source>
</evidence>
<evidence type="ECO:0000256" key="2">
    <source>
        <dbReference type="ARBA" id="ARBA00004141"/>
    </source>
</evidence>
<evidence type="ECO:0000313" key="15">
    <source>
        <dbReference type="Proteomes" id="UP001219518"/>
    </source>
</evidence>
<keyword evidence="15" id="KW-1185">Reference proteome</keyword>
<evidence type="ECO:0000256" key="3">
    <source>
        <dbReference type="ARBA" id="ARBA00010663"/>
    </source>
</evidence>
<name>A0AAE1HDL5_9NEOP</name>
<feature type="domain" description="G-protein coupled receptors family 1 profile" evidence="13">
    <location>
        <begin position="1"/>
        <end position="187"/>
    </location>
</feature>
<comment type="similarity">
    <text evidence="3">Belongs to the G-protein coupled receptor 1 family.</text>
</comment>
<dbReference type="InterPro" id="IPR000276">
    <property type="entry name" value="GPCR_Rhodpsn"/>
</dbReference>
<dbReference type="Pfam" id="PF00001">
    <property type="entry name" value="7tm_1"/>
    <property type="match status" value="1"/>
</dbReference>
<evidence type="ECO:0000256" key="8">
    <source>
        <dbReference type="ARBA" id="ARBA00023136"/>
    </source>
</evidence>
<dbReference type="AlphaFoldDB" id="A0AAE1HDL5"/>
<evidence type="ECO:0000256" key="7">
    <source>
        <dbReference type="ARBA" id="ARBA00023040"/>
    </source>
</evidence>
<keyword evidence="8 12" id="KW-0472">Membrane</keyword>
<organism evidence="14 15">
    <name type="scientific">Frankliniella fusca</name>
    <dbReference type="NCBI Taxonomy" id="407009"/>
    <lineage>
        <taxon>Eukaryota</taxon>
        <taxon>Metazoa</taxon>
        <taxon>Ecdysozoa</taxon>
        <taxon>Arthropoda</taxon>
        <taxon>Hexapoda</taxon>
        <taxon>Insecta</taxon>
        <taxon>Pterygota</taxon>
        <taxon>Neoptera</taxon>
        <taxon>Paraneoptera</taxon>
        <taxon>Thysanoptera</taxon>
        <taxon>Terebrantia</taxon>
        <taxon>Thripoidea</taxon>
        <taxon>Thripidae</taxon>
        <taxon>Frankliniella</taxon>
    </lineage>
</organism>
<dbReference type="PRINTS" id="PR00237">
    <property type="entry name" value="GPCRRHODOPSN"/>
</dbReference>
<reference evidence="14" key="1">
    <citation type="submission" date="2021-07" db="EMBL/GenBank/DDBJ databases">
        <authorList>
            <person name="Catto M.A."/>
            <person name="Jacobson A."/>
            <person name="Kennedy G."/>
            <person name="Labadie P."/>
            <person name="Hunt B.G."/>
            <person name="Srinivasan R."/>
        </authorList>
    </citation>
    <scope>NUCLEOTIDE SEQUENCE</scope>
    <source>
        <strain evidence="14">PL_HMW_Pooled</strain>
        <tissue evidence="14">Head</tissue>
    </source>
</reference>
<comment type="subcellular location">
    <subcellularLocation>
        <location evidence="2">Membrane</location>
        <topology evidence="2">Multi-pass membrane protein</topology>
    </subcellularLocation>
</comment>
<proteinExistence type="inferred from homology"/>
<dbReference type="GO" id="GO:0005886">
    <property type="term" value="C:plasma membrane"/>
    <property type="evidence" value="ECO:0007669"/>
    <property type="project" value="TreeGrafter"/>
</dbReference>
<dbReference type="EMBL" id="JAHWGI010000960">
    <property type="protein sequence ID" value="KAK3918706.1"/>
    <property type="molecule type" value="Genomic_DNA"/>
</dbReference>
<sequence length="293" mass="33025">MWASFQTHYIPTPVLLIAEYGFYPTNSTNNTTSDSPSVVPGGGSSGGGSVMAAMVNEPEAYCQTRADTFWNQFFFLMTISVFFLLPLVLLLVLYTLIARRLVADPGTTAVKATETSNVRARKQVVLMLGTVVMFFFICLLPFRVFTIIIIFMSTETFSKLGFENYMIVLLICRMMLFLNSAINPILYNLMSTKFREGFMRLCGFRRRDVRRRLTRSSTLNTTTTSMRYVMRSCSLDSRSLIFANNSRHVRARGLTSGIAHGNGHGHPGQLASFRERYTAINLSSDEIHPESYV</sequence>
<evidence type="ECO:0000256" key="1">
    <source>
        <dbReference type="ARBA" id="ARBA00004100"/>
    </source>
</evidence>
<dbReference type="GO" id="GO:0004997">
    <property type="term" value="F:thyrotropin-releasing hormone receptor activity"/>
    <property type="evidence" value="ECO:0007669"/>
    <property type="project" value="InterPro"/>
</dbReference>
<keyword evidence="5 12" id="KW-0812">Transmembrane</keyword>
<accession>A0AAE1HDL5</accession>
<dbReference type="PROSITE" id="PS50262">
    <property type="entry name" value="G_PROTEIN_RECEP_F1_2"/>
    <property type="match status" value="1"/>
</dbReference>
<keyword evidence="10" id="KW-0807">Transducer</keyword>
<evidence type="ECO:0000256" key="5">
    <source>
        <dbReference type="ARBA" id="ARBA00022692"/>
    </source>
</evidence>
<evidence type="ECO:0000259" key="13">
    <source>
        <dbReference type="PROSITE" id="PS50262"/>
    </source>
</evidence>
<dbReference type="PANTHER" id="PTHR24243:SF233">
    <property type="entry name" value="THYROTROPIN-RELEASING HORMONE RECEPTOR"/>
    <property type="match status" value="1"/>
</dbReference>
<evidence type="ECO:0000256" key="12">
    <source>
        <dbReference type="SAM" id="Phobius"/>
    </source>
</evidence>
<dbReference type="PRINTS" id="PR01846">
    <property type="entry name" value="TRHRFAMILY"/>
</dbReference>
<dbReference type="PANTHER" id="PTHR24243">
    <property type="entry name" value="G-PROTEIN COUPLED RECEPTOR"/>
    <property type="match status" value="1"/>
</dbReference>
<reference evidence="14" key="2">
    <citation type="journal article" date="2023" name="BMC Genomics">
        <title>Pest status, molecular evolution, and epigenetic factors derived from the genome assembly of Frankliniella fusca, a thysanopteran phytovirus vector.</title>
        <authorList>
            <person name="Catto M.A."/>
            <person name="Labadie P.E."/>
            <person name="Jacobson A.L."/>
            <person name="Kennedy G.G."/>
            <person name="Srinivasan R."/>
            <person name="Hunt B.G."/>
        </authorList>
    </citation>
    <scope>NUCLEOTIDE SEQUENCE</scope>
    <source>
        <strain evidence="14">PL_HMW_Pooled</strain>
    </source>
</reference>
<gene>
    <name evidence="14" type="ORF">KUF71_007953</name>
</gene>
<keyword evidence="6 12" id="KW-1133">Transmembrane helix</keyword>
<evidence type="ECO:0000313" key="14">
    <source>
        <dbReference type="EMBL" id="KAK3918706.1"/>
    </source>
</evidence>
<dbReference type="SUPFAM" id="SSF81321">
    <property type="entry name" value="Family A G protein-coupled receptor-like"/>
    <property type="match status" value="1"/>
</dbReference>
<dbReference type="Proteomes" id="UP001219518">
    <property type="component" value="Unassembled WGS sequence"/>
</dbReference>
<feature type="transmembrane region" description="Helical" evidence="12">
    <location>
        <begin position="165"/>
        <end position="190"/>
    </location>
</feature>
<keyword evidence="9 14" id="KW-0675">Receptor</keyword>
<dbReference type="InterPro" id="IPR002120">
    <property type="entry name" value="TRH_rcpt_1"/>
</dbReference>
<comment type="caution">
    <text evidence="14">The sequence shown here is derived from an EMBL/GenBank/DDBJ whole genome shotgun (WGS) entry which is preliminary data.</text>
</comment>
<comment type="function">
    <text evidence="1">Receptor for thyrotropin-releasing hormone (TRH). Upon ligand binding, this G-protein-coupled receptor triggers activation of the phosphatidylinositol (IP3)-calcium-protein kinase C (PKC) pathway.</text>
</comment>
<feature type="transmembrane region" description="Helical" evidence="12">
    <location>
        <begin position="124"/>
        <end position="153"/>
    </location>
</feature>
<evidence type="ECO:0000256" key="10">
    <source>
        <dbReference type="ARBA" id="ARBA00023224"/>
    </source>
</evidence>
<evidence type="ECO:0000256" key="11">
    <source>
        <dbReference type="ARBA" id="ARBA00032251"/>
    </source>
</evidence>
<keyword evidence="7" id="KW-0297">G-protein coupled receptor</keyword>
<feature type="transmembrane region" description="Helical" evidence="12">
    <location>
        <begin position="73"/>
        <end position="97"/>
    </location>
</feature>
<dbReference type="Gene3D" id="1.20.1070.10">
    <property type="entry name" value="Rhodopsin 7-helix transmembrane proteins"/>
    <property type="match status" value="1"/>
</dbReference>
<dbReference type="InterPro" id="IPR017452">
    <property type="entry name" value="GPCR_Rhodpsn_7TM"/>
</dbReference>
<evidence type="ECO:0000256" key="6">
    <source>
        <dbReference type="ARBA" id="ARBA00022989"/>
    </source>
</evidence>